<accession>A0ABS3C1G1</accession>
<dbReference type="RefSeq" id="WP_206577182.1">
    <property type="nucleotide sequence ID" value="NZ_JAFKCT010000001.1"/>
</dbReference>
<keyword evidence="2" id="KW-1185">Reference proteome</keyword>
<gene>
    <name evidence="1" type="ORF">J0A68_05600</name>
</gene>
<dbReference type="PROSITE" id="PS51257">
    <property type="entry name" value="PROKAR_LIPOPROTEIN"/>
    <property type="match status" value="1"/>
</dbReference>
<sequence length="381" mass="43941">MRTQITTILLVISIMGCDVQKQEKKLHAIVHQSVKIPLELTVNPKRSSFQHIDSDSGEYIALHNKIGPRIEIFGLDSFDHIRSIDLATDGPNRIGTPNGFRILSRDSLLIASIPPQVITIGFDGVKKGSIPVVDTVNHVNYLSSNNELPFLFDGKMLFGAQPFFRDFLQTRPDEIGSYSHVYRVDLNSGKTDWLPISHPSDLWDEGKITPHFAWTDRRDTIVVSPQTDHRLWLISKQKGELLGYKEAKSTYVNKFQIINGPPEGDKGITEGLASDRYELLLHDPYRDVFYRFFFIGFDWKDYDLGYRELFANRPKVGVLVLDQNLDKLGEHIFKDHQIEPWNYFVGRKGLYVSTNNPNRKDFDENYLRYDIIRFEGLDYED</sequence>
<name>A0ABS3C1G1_9BACT</name>
<comment type="caution">
    <text evidence="1">The sequence shown here is derived from an EMBL/GenBank/DDBJ whole genome shotgun (WGS) entry which is preliminary data.</text>
</comment>
<evidence type="ECO:0000313" key="1">
    <source>
        <dbReference type="EMBL" id="MBN7810419.1"/>
    </source>
</evidence>
<dbReference type="Pfam" id="PF13970">
    <property type="entry name" value="DUF4221"/>
    <property type="match status" value="1"/>
</dbReference>
<dbReference type="EMBL" id="JAFKCT010000001">
    <property type="protein sequence ID" value="MBN7810419.1"/>
    <property type="molecule type" value="Genomic_DNA"/>
</dbReference>
<evidence type="ECO:0000313" key="2">
    <source>
        <dbReference type="Proteomes" id="UP000664317"/>
    </source>
</evidence>
<reference evidence="1 2" key="1">
    <citation type="submission" date="2021-03" db="EMBL/GenBank/DDBJ databases">
        <title>novel species isolated from a fishpond in China.</title>
        <authorList>
            <person name="Lu H."/>
            <person name="Cai Z."/>
        </authorList>
    </citation>
    <scope>NUCLEOTIDE SEQUENCE [LARGE SCALE GENOMIC DNA]</scope>
    <source>
        <strain evidence="1 2">H41</strain>
    </source>
</reference>
<protein>
    <submittedName>
        <fullName evidence="1">DUF4221 family protein</fullName>
    </submittedName>
</protein>
<dbReference type="InterPro" id="IPR025316">
    <property type="entry name" value="DUF4221"/>
</dbReference>
<dbReference type="Proteomes" id="UP000664317">
    <property type="component" value="Unassembled WGS sequence"/>
</dbReference>
<proteinExistence type="predicted"/>
<organism evidence="1 2">
    <name type="scientific">Algoriphagus oliviformis</name>
    <dbReference type="NCBI Taxonomy" id="2811231"/>
    <lineage>
        <taxon>Bacteria</taxon>
        <taxon>Pseudomonadati</taxon>
        <taxon>Bacteroidota</taxon>
        <taxon>Cytophagia</taxon>
        <taxon>Cytophagales</taxon>
        <taxon>Cyclobacteriaceae</taxon>
        <taxon>Algoriphagus</taxon>
    </lineage>
</organism>